<gene>
    <name evidence="8" type="ORF">RRF57_010788</name>
</gene>
<dbReference type="AlphaFoldDB" id="A0AAN7ZCS2"/>
<organism evidence="8 9">
    <name type="scientific">Xylaria bambusicola</name>
    <dbReference type="NCBI Taxonomy" id="326684"/>
    <lineage>
        <taxon>Eukaryota</taxon>
        <taxon>Fungi</taxon>
        <taxon>Dikarya</taxon>
        <taxon>Ascomycota</taxon>
        <taxon>Pezizomycotina</taxon>
        <taxon>Sordariomycetes</taxon>
        <taxon>Xylariomycetidae</taxon>
        <taxon>Xylariales</taxon>
        <taxon>Xylariaceae</taxon>
        <taxon>Xylaria</taxon>
    </lineage>
</organism>
<evidence type="ECO:0000256" key="3">
    <source>
        <dbReference type="ARBA" id="ARBA00021704"/>
    </source>
</evidence>
<feature type="region of interest" description="Disordered" evidence="7">
    <location>
        <begin position="71"/>
        <end position="93"/>
    </location>
</feature>
<dbReference type="GO" id="GO:0031515">
    <property type="term" value="C:tRNA (m1A) methyltransferase complex"/>
    <property type="evidence" value="ECO:0007669"/>
    <property type="project" value="InterPro"/>
</dbReference>
<feature type="region of interest" description="Disordered" evidence="7">
    <location>
        <begin position="610"/>
        <end position="632"/>
    </location>
</feature>
<dbReference type="InterPro" id="IPR017423">
    <property type="entry name" value="TRM6"/>
</dbReference>
<evidence type="ECO:0000256" key="7">
    <source>
        <dbReference type="SAM" id="MobiDB-lite"/>
    </source>
</evidence>
<name>A0AAN7ZCS2_9PEZI</name>
<sequence>MHSLPSGNLRVLQVTPNTTISLGKYGSFPTNLIIERPYHLTYELLDKRPNETFNRLRVVPPAELYADIFSSDTTTTPTPEDATPAPDAEGADNALPTDIEYSLVDSDSGAVVAITDRAEIAASARQTLTLKEIEALKKDGIDAGRELIAKLMLSHTAIDQKTEYSLAKYKLLKTRKYIRRFSILPLDIPLLNHWTLEDKDPSKILDMREEMVALVGCWANVHFGGEDPCEAAQPAVKIKPEEAEAMEIGEEAAETVDTSVPGRWLVIDDTGGFLVAAMADRMGILYPPEADHTNTEDQQQHEAKPNHADSSSGNQPSSKEGEGAAESRTEKSEDIERKPEPEQGTKPSSPQTTRKRPRREDTIPYAHANTITHIHANAQPNLSFLRYYGFDVINPFHTPSHPLAKHLMALSWLQLLEPELDPTYSSAVPNAMPEEIYSWKTNRRSTFHRKRKRWLRTRHIIDTTREGGFTGLVVASTMDPISIMRACVPLLAGGAPIAIYSPTIEPLTELADCYSLPRRAAWASNLPEELLGKSASEQENFPGNEDFPVNPSLILGASIQTSRIRKWQVLPGRTHPLMTGRGGAEGYIFTAWRVRPAEGKVEARGNIRSRKARKVDVVESEGQGQSEIPNTK</sequence>
<dbReference type="PANTHER" id="PTHR12945">
    <property type="entry name" value="TRANSLATION INITIATION FACTOR EIF3-RELATED"/>
    <property type="match status" value="1"/>
</dbReference>
<dbReference type="GO" id="GO:0005634">
    <property type="term" value="C:nucleus"/>
    <property type="evidence" value="ECO:0007669"/>
    <property type="project" value="UniProtKB-SubCell"/>
</dbReference>
<comment type="similarity">
    <text evidence="2">Belongs to the TRM6/GCD10 family.</text>
</comment>
<dbReference type="Proteomes" id="UP001305414">
    <property type="component" value="Unassembled WGS sequence"/>
</dbReference>
<comment type="subcellular location">
    <subcellularLocation>
        <location evidence="1">Nucleus</location>
    </subcellularLocation>
</comment>
<keyword evidence="9" id="KW-1185">Reference proteome</keyword>
<evidence type="ECO:0000256" key="5">
    <source>
        <dbReference type="ARBA" id="ARBA00023242"/>
    </source>
</evidence>
<evidence type="ECO:0000313" key="9">
    <source>
        <dbReference type="Proteomes" id="UP001305414"/>
    </source>
</evidence>
<evidence type="ECO:0000256" key="4">
    <source>
        <dbReference type="ARBA" id="ARBA00022694"/>
    </source>
</evidence>
<evidence type="ECO:0000313" key="8">
    <source>
        <dbReference type="EMBL" id="KAK5635076.1"/>
    </source>
</evidence>
<comment type="caution">
    <text evidence="8">The sequence shown here is derived from an EMBL/GenBank/DDBJ whole genome shotgun (WGS) entry which is preliminary data.</text>
</comment>
<feature type="region of interest" description="Disordered" evidence="7">
    <location>
        <begin position="287"/>
        <end position="360"/>
    </location>
</feature>
<dbReference type="EMBL" id="JAWHQM010000048">
    <property type="protein sequence ID" value="KAK5635076.1"/>
    <property type="molecule type" value="Genomic_DNA"/>
</dbReference>
<proteinExistence type="inferred from homology"/>
<evidence type="ECO:0000256" key="2">
    <source>
        <dbReference type="ARBA" id="ARBA00008320"/>
    </source>
</evidence>
<feature type="compositionally biased region" description="Low complexity" evidence="7">
    <location>
        <begin position="72"/>
        <end position="92"/>
    </location>
</feature>
<feature type="compositionally biased region" description="Polar residues" evidence="7">
    <location>
        <begin position="622"/>
        <end position="632"/>
    </location>
</feature>
<evidence type="ECO:0000256" key="6">
    <source>
        <dbReference type="ARBA" id="ARBA00032319"/>
    </source>
</evidence>
<protein>
    <recommendedName>
        <fullName evidence="3">tRNA (adenine(58)-N(1))-methyltransferase non-catalytic subunit TRM6</fullName>
    </recommendedName>
    <alternativeName>
        <fullName evidence="6">tRNA(m1A58)-methyltransferase subunit TRM6</fullName>
    </alternativeName>
</protein>
<feature type="compositionally biased region" description="Polar residues" evidence="7">
    <location>
        <begin position="308"/>
        <end position="318"/>
    </location>
</feature>
<dbReference type="PANTHER" id="PTHR12945:SF0">
    <property type="entry name" value="TRNA (ADENINE(58)-N(1))-METHYLTRANSFERASE NON-CATALYTIC SUBUNIT TRM6"/>
    <property type="match status" value="1"/>
</dbReference>
<dbReference type="Pfam" id="PF04189">
    <property type="entry name" value="Gcd10p"/>
    <property type="match status" value="1"/>
</dbReference>
<keyword evidence="4" id="KW-0819">tRNA processing</keyword>
<keyword evidence="5" id="KW-0539">Nucleus</keyword>
<dbReference type="GO" id="GO:0030488">
    <property type="term" value="P:tRNA methylation"/>
    <property type="evidence" value="ECO:0007669"/>
    <property type="project" value="InterPro"/>
</dbReference>
<feature type="compositionally biased region" description="Basic and acidic residues" evidence="7">
    <location>
        <begin position="319"/>
        <end position="343"/>
    </location>
</feature>
<feature type="compositionally biased region" description="Basic and acidic residues" evidence="7">
    <location>
        <begin position="289"/>
        <end position="307"/>
    </location>
</feature>
<accession>A0AAN7ZCS2</accession>
<reference evidence="8 9" key="1">
    <citation type="submission" date="2023-10" db="EMBL/GenBank/DDBJ databases">
        <title>Draft genome sequence of Xylaria bambusicola isolate GMP-LS, the root and basal stem rot pathogen of sugarcane in Indonesia.</title>
        <authorList>
            <person name="Selvaraj P."/>
            <person name="Muralishankar V."/>
            <person name="Muruganantham S."/>
            <person name="Sp S."/>
            <person name="Haryani S."/>
            <person name="Lau K.J.X."/>
            <person name="Naqvi N.I."/>
        </authorList>
    </citation>
    <scope>NUCLEOTIDE SEQUENCE [LARGE SCALE GENOMIC DNA]</scope>
    <source>
        <strain evidence="8">GMP-LS</strain>
    </source>
</reference>
<evidence type="ECO:0000256" key="1">
    <source>
        <dbReference type="ARBA" id="ARBA00004123"/>
    </source>
</evidence>